<evidence type="ECO:0000313" key="3">
    <source>
        <dbReference type="Proteomes" id="UP000837857"/>
    </source>
</evidence>
<dbReference type="EMBL" id="OW152816">
    <property type="protein sequence ID" value="CAH2065834.1"/>
    <property type="molecule type" value="Genomic_DNA"/>
</dbReference>
<feature type="non-terminal residue" evidence="2">
    <location>
        <position position="274"/>
    </location>
</feature>
<feature type="region of interest" description="Disordered" evidence="1">
    <location>
        <begin position="1"/>
        <end position="21"/>
    </location>
</feature>
<sequence length="274" mass="31110">MSKSSVETVAEQSPFISKDDKGISENKISEFARTDLTFESIEMNENFPPNVSNTDVHGDTKRNDDNIIKTDKKGHAVTVVPSVSSTEALQSKKSSVLSDIRSHSSLSFDMDSLLQVGEKIDTSAKPSVIDVTRDDEAIEIQERLVTELKLQEVDNVDRVSSLDMKNVDEYILKRQEVEDSVIMKQRNETTKQDLEIKQATAETPSTSRGNRYFFHVHYKDANTDDDSEDSSSYENLTGEITNEHQRDIVKKEEKQETDKDEKDEESKKESYSKK</sequence>
<gene>
    <name evidence="2" type="ORF">IPOD504_LOCUS13157</name>
</gene>
<dbReference type="Proteomes" id="UP000837857">
    <property type="component" value="Chromosome 4"/>
</dbReference>
<keyword evidence="3" id="KW-1185">Reference proteome</keyword>
<organism evidence="2 3">
    <name type="scientific">Iphiclides podalirius</name>
    <name type="common">scarce swallowtail</name>
    <dbReference type="NCBI Taxonomy" id="110791"/>
    <lineage>
        <taxon>Eukaryota</taxon>
        <taxon>Metazoa</taxon>
        <taxon>Ecdysozoa</taxon>
        <taxon>Arthropoda</taxon>
        <taxon>Hexapoda</taxon>
        <taxon>Insecta</taxon>
        <taxon>Pterygota</taxon>
        <taxon>Neoptera</taxon>
        <taxon>Endopterygota</taxon>
        <taxon>Lepidoptera</taxon>
        <taxon>Glossata</taxon>
        <taxon>Ditrysia</taxon>
        <taxon>Papilionoidea</taxon>
        <taxon>Papilionidae</taxon>
        <taxon>Papilioninae</taxon>
        <taxon>Iphiclides</taxon>
    </lineage>
</organism>
<feature type="compositionally biased region" description="Polar residues" evidence="1">
    <location>
        <begin position="1"/>
        <end position="15"/>
    </location>
</feature>
<feature type="region of interest" description="Disordered" evidence="1">
    <location>
        <begin position="221"/>
        <end position="274"/>
    </location>
</feature>
<evidence type="ECO:0000256" key="1">
    <source>
        <dbReference type="SAM" id="MobiDB-lite"/>
    </source>
</evidence>
<accession>A0ABN8IW56</accession>
<proteinExistence type="predicted"/>
<evidence type="ECO:0000313" key="2">
    <source>
        <dbReference type="EMBL" id="CAH2065834.1"/>
    </source>
</evidence>
<feature type="compositionally biased region" description="Basic and acidic residues" evidence="1">
    <location>
        <begin position="241"/>
        <end position="274"/>
    </location>
</feature>
<reference evidence="2" key="1">
    <citation type="submission" date="2022-03" db="EMBL/GenBank/DDBJ databases">
        <authorList>
            <person name="Martin H S."/>
        </authorList>
    </citation>
    <scope>NUCLEOTIDE SEQUENCE</scope>
</reference>
<name>A0ABN8IW56_9NEOP</name>
<protein>
    <submittedName>
        <fullName evidence="2">Uncharacterized protein</fullName>
    </submittedName>
</protein>